<dbReference type="Proteomes" id="UP000294200">
    <property type="component" value="Unassembled WGS sequence"/>
</dbReference>
<evidence type="ECO:0000313" key="1">
    <source>
        <dbReference type="EMBL" id="TCG02720.1"/>
    </source>
</evidence>
<comment type="caution">
    <text evidence="1">The sequence shown here is derived from an EMBL/GenBank/DDBJ whole genome shotgun (WGS) entry which is preliminary data.</text>
</comment>
<protein>
    <submittedName>
        <fullName evidence="1">Uncharacterized protein</fullName>
    </submittedName>
</protein>
<proteinExistence type="predicted"/>
<accession>A0A4R0X5Q5</accession>
<reference evidence="1 2" key="1">
    <citation type="submission" date="2017-02" db="EMBL/GenBank/DDBJ databases">
        <title>Paraburkholderia sophoroidis sp. nov. and Paraburkholderia steynii sp. nov. rhizobial symbionts of the fynbos legume Hypocalyptus sophoroides.</title>
        <authorList>
            <person name="Steenkamp E.T."/>
            <person name="Beukes C.W."/>
            <person name="Van Zyl E."/>
            <person name="Avontuur J."/>
            <person name="Chan W.Y."/>
            <person name="Hassen A."/>
            <person name="Palmer M."/>
            <person name="Mthombeni L."/>
            <person name="Phalane F."/>
            <person name="Sereme K."/>
            <person name="Venter S.N."/>
        </authorList>
    </citation>
    <scope>NUCLEOTIDE SEQUENCE [LARGE SCALE GENOMIC DNA]</scope>
    <source>
        <strain evidence="1 2">HC1.1ba</strain>
    </source>
</reference>
<organism evidence="1 2">
    <name type="scientific">Paraburkholderia steynii</name>
    <dbReference type="NCBI Taxonomy" id="1245441"/>
    <lineage>
        <taxon>Bacteria</taxon>
        <taxon>Pseudomonadati</taxon>
        <taxon>Pseudomonadota</taxon>
        <taxon>Betaproteobacteria</taxon>
        <taxon>Burkholderiales</taxon>
        <taxon>Burkholderiaceae</taxon>
        <taxon>Paraburkholderia</taxon>
    </lineage>
</organism>
<dbReference type="EMBL" id="MWML01000816">
    <property type="protein sequence ID" value="TCG02720.1"/>
    <property type="molecule type" value="Genomic_DNA"/>
</dbReference>
<keyword evidence="2" id="KW-1185">Reference proteome</keyword>
<dbReference type="AlphaFoldDB" id="A0A4R0X5Q5"/>
<name>A0A4R0X5Q5_9BURK</name>
<sequence length="66" mass="7154">MSSIDWGVHLSGSSLVSAAAEAECVRKLEQRIFLLEGGLSMDDDGIEWEPFVVDEWSGIAILGRCA</sequence>
<evidence type="ECO:0000313" key="2">
    <source>
        <dbReference type="Proteomes" id="UP000294200"/>
    </source>
</evidence>
<gene>
    <name evidence="1" type="ORF">BZM27_53760</name>
</gene>